<sequence>MSTLPPLHDRVTAPAAVELPESRQGVTWRPITTDDAAAVHALRRVTGLIDHPHYVVTLGEIEHELTSAEIDLERDTILGEDARGDVVAYGTATLQAGQATLVKSLLDGAVHPALRGLGIGTQIVEWQEARGRQQLASSDKRLPGWLTSFADEGATPAIELFQRHGYGLVRWWLELSRDLSEPIPSLPLDPALRLEVYGPEWSERTREARNESFRDHWGSQPMPQATWDAHGRLPIARPDLSVVAVDPATEQVVGFVLTDVNEEEWAQLGHSFGYVAYVGVLREYRGRKIAQALLSHTLQAYREQGFERAVLDVDSESPTGATGLYAGLGFVPVNRSVSIVKEF</sequence>
<dbReference type="InterPro" id="IPR000182">
    <property type="entry name" value="GNAT_dom"/>
</dbReference>
<feature type="domain" description="N-acetyltransferase" evidence="1">
    <location>
        <begin position="26"/>
        <end position="184"/>
    </location>
</feature>
<protein>
    <submittedName>
        <fullName evidence="2">GNAT family N-acetyltransferase</fullName>
    </submittedName>
</protein>
<dbReference type="Pfam" id="PF13508">
    <property type="entry name" value="Acetyltransf_7"/>
    <property type="match status" value="1"/>
</dbReference>
<organism evidence="2 3">
    <name type="scientific">Frondihabitans cladoniiphilus</name>
    <dbReference type="NCBI Taxonomy" id="715785"/>
    <lineage>
        <taxon>Bacteria</taxon>
        <taxon>Bacillati</taxon>
        <taxon>Actinomycetota</taxon>
        <taxon>Actinomycetes</taxon>
        <taxon>Micrococcales</taxon>
        <taxon>Microbacteriaceae</taxon>
        <taxon>Frondihabitans</taxon>
    </lineage>
</organism>
<dbReference type="SUPFAM" id="SSF55729">
    <property type="entry name" value="Acyl-CoA N-acyltransferases (Nat)"/>
    <property type="match status" value="1"/>
</dbReference>
<dbReference type="RefSeq" id="WP_345375531.1">
    <property type="nucleotide sequence ID" value="NZ_BAABLM010000003.1"/>
</dbReference>
<dbReference type="CDD" id="cd04301">
    <property type="entry name" value="NAT_SF"/>
    <property type="match status" value="1"/>
</dbReference>
<reference evidence="3" key="1">
    <citation type="journal article" date="2019" name="Int. J. Syst. Evol. Microbiol.">
        <title>The Global Catalogue of Microorganisms (GCM) 10K type strain sequencing project: providing services to taxonomists for standard genome sequencing and annotation.</title>
        <authorList>
            <consortium name="The Broad Institute Genomics Platform"/>
            <consortium name="The Broad Institute Genome Sequencing Center for Infectious Disease"/>
            <person name="Wu L."/>
            <person name="Ma J."/>
        </authorList>
    </citation>
    <scope>NUCLEOTIDE SEQUENCE [LARGE SCALE GENOMIC DNA]</scope>
    <source>
        <strain evidence="3">JCM 18956</strain>
    </source>
</reference>
<dbReference type="Pfam" id="PF00583">
    <property type="entry name" value="Acetyltransf_1"/>
    <property type="match status" value="1"/>
</dbReference>
<dbReference type="InterPro" id="IPR016181">
    <property type="entry name" value="Acyl_CoA_acyltransferase"/>
</dbReference>
<dbReference type="Gene3D" id="3.40.630.30">
    <property type="match status" value="1"/>
</dbReference>
<gene>
    <name evidence="2" type="ORF">GCM10025780_18290</name>
</gene>
<dbReference type="PROSITE" id="PS51186">
    <property type="entry name" value="GNAT"/>
    <property type="match status" value="2"/>
</dbReference>
<name>A0ABP8VYK9_9MICO</name>
<evidence type="ECO:0000313" key="3">
    <source>
        <dbReference type="Proteomes" id="UP001501295"/>
    </source>
</evidence>
<dbReference type="EMBL" id="BAABLM010000003">
    <property type="protein sequence ID" value="GAA4674178.1"/>
    <property type="molecule type" value="Genomic_DNA"/>
</dbReference>
<evidence type="ECO:0000313" key="2">
    <source>
        <dbReference type="EMBL" id="GAA4674178.1"/>
    </source>
</evidence>
<dbReference type="Proteomes" id="UP001501295">
    <property type="component" value="Unassembled WGS sequence"/>
</dbReference>
<accession>A0ABP8VYK9</accession>
<keyword evidence="3" id="KW-1185">Reference proteome</keyword>
<feature type="domain" description="N-acetyltransferase" evidence="1">
    <location>
        <begin position="192"/>
        <end position="343"/>
    </location>
</feature>
<dbReference type="PANTHER" id="PTHR43072">
    <property type="entry name" value="N-ACETYLTRANSFERASE"/>
    <property type="match status" value="1"/>
</dbReference>
<comment type="caution">
    <text evidence="2">The sequence shown here is derived from an EMBL/GenBank/DDBJ whole genome shotgun (WGS) entry which is preliminary data.</text>
</comment>
<evidence type="ECO:0000259" key="1">
    <source>
        <dbReference type="PROSITE" id="PS51186"/>
    </source>
</evidence>
<proteinExistence type="predicted"/>